<dbReference type="GO" id="GO:0009898">
    <property type="term" value="C:cytoplasmic side of plasma membrane"/>
    <property type="evidence" value="ECO:0007669"/>
    <property type="project" value="UniProtKB-UniRule"/>
</dbReference>
<comment type="cofactor">
    <cofactor evidence="15">
        <name>Mg(2+)</name>
        <dbReference type="ChEBI" id="CHEBI:18420"/>
    </cofactor>
    <text evidence="15">Binds 1 Mg(2+) ion per subunit.</text>
</comment>
<feature type="compositionally biased region" description="Basic residues" evidence="16">
    <location>
        <begin position="594"/>
        <end position="604"/>
    </location>
</feature>
<proteinExistence type="inferred from homology"/>
<dbReference type="Pfam" id="PF10150">
    <property type="entry name" value="RNase_E_G"/>
    <property type="match status" value="1"/>
</dbReference>
<keyword evidence="15" id="KW-0820">tRNA-binding</keyword>
<keyword evidence="12 15" id="KW-0460">Magnesium</keyword>
<dbReference type="eggNOG" id="COG1530">
    <property type="taxonomic scope" value="Bacteria"/>
</dbReference>
<dbReference type="Gene3D" id="3.40.1260.20">
    <property type="entry name" value="Ribonuclease E, catalytic domain"/>
    <property type="match status" value="1"/>
</dbReference>
<dbReference type="GO" id="GO:0000049">
    <property type="term" value="F:tRNA binding"/>
    <property type="evidence" value="ECO:0007669"/>
    <property type="project" value="UniProtKB-KW"/>
</dbReference>
<accession>W0DVK5</accession>
<dbReference type="GO" id="GO:0008270">
    <property type="term" value="F:zinc ion binding"/>
    <property type="evidence" value="ECO:0007669"/>
    <property type="project" value="UniProtKB-UniRule"/>
</dbReference>
<dbReference type="GO" id="GO:0008033">
    <property type="term" value="P:tRNA processing"/>
    <property type="evidence" value="ECO:0007669"/>
    <property type="project" value="UniProtKB-UniRule"/>
</dbReference>
<dbReference type="NCBIfam" id="TIGR00757">
    <property type="entry name" value="RNaseEG"/>
    <property type="match status" value="1"/>
</dbReference>
<dbReference type="RefSeq" id="WP_025299283.1">
    <property type="nucleotide sequence ID" value="NZ_CP007030.1"/>
</dbReference>
<dbReference type="HAMAP" id="MF_00970">
    <property type="entry name" value="RNase_E"/>
    <property type="match status" value="1"/>
</dbReference>
<feature type="compositionally biased region" description="Basic and acidic residues" evidence="16">
    <location>
        <begin position="683"/>
        <end position="722"/>
    </location>
</feature>
<feature type="compositionally biased region" description="Basic and acidic residues" evidence="16">
    <location>
        <begin position="617"/>
        <end position="634"/>
    </location>
</feature>
<feature type="compositionally biased region" description="Basic residues" evidence="16">
    <location>
        <begin position="723"/>
        <end position="740"/>
    </location>
</feature>
<evidence type="ECO:0000259" key="17">
    <source>
        <dbReference type="PROSITE" id="PS50126"/>
    </source>
</evidence>
<dbReference type="HOGENOM" id="CLU_003468_0_0_6"/>
<keyword evidence="4 15" id="KW-0997">Cell inner membrane</keyword>
<feature type="region of interest" description="Disordered" evidence="16">
    <location>
        <begin position="568"/>
        <end position="749"/>
    </location>
</feature>
<dbReference type="InterPro" id="IPR012340">
    <property type="entry name" value="NA-bd_OB-fold"/>
</dbReference>
<protein>
    <recommendedName>
        <fullName evidence="15">Ribonuclease E</fullName>
        <shortName evidence="15">RNase E</shortName>
        <ecNumber evidence="15">3.1.26.12</ecNumber>
    </recommendedName>
</protein>
<feature type="binding site" evidence="15">
    <location>
        <position position="405"/>
    </location>
    <ligand>
        <name>Zn(2+)</name>
        <dbReference type="ChEBI" id="CHEBI:29105"/>
        <note>ligand shared between dimeric partners</note>
    </ligand>
</feature>
<feature type="binding site" evidence="15">
    <location>
        <position position="301"/>
    </location>
    <ligand>
        <name>Mg(2+)</name>
        <dbReference type="ChEBI" id="CHEBI:18420"/>
        <note>catalytic</note>
    </ligand>
</feature>
<comment type="similarity">
    <text evidence="15">Belongs to the RNase E/G family. RNase E subfamily.</text>
</comment>
<dbReference type="NCBIfam" id="NF008074">
    <property type="entry name" value="PRK10811.1"/>
    <property type="match status" value="1"/>
</dbReference>
<evidence type="ECO:0000256" key="4">
    <source>
        <dbReference type="ARBA" id="ARBA00022519"/>
    </source>
</evidence>
<dbReference type="Pfam" id="PF20833">
    <property type="entry name" value="RNase_E_G_Thio"/>
    <property type="match status" value="1"/>
</dbReference>
<evidence type="ECO:0000256" key="1">
    <source>
        <dbReference type="ARBA" id="ARBA00005663"/>
    </source>
</evidence>
<dbReference type="InterPro" id="IPR028878">
    <property type="entry name" value="RNase_E"/>
</dbReference>
<dbReference type="CDD" id="cd04453">
    <property type="entry name" value="S1_RNase_E"/>
    <property type="match status" value="1"/>
</dbReference>
<evidence type="ECO:0000256" key="15">
    <source>
        <dbReference type="HAMAP-Rule" id="MF_00970"/>
    </source>
</evidence>
<gene>
    <name evidence="15" type="primary">rne</name>
    <name evidence="18" type="ORF">THIAE_03125</name>
</gene>
<dbReference type="SMART" id="SM00316">
    <property type="entry name" value="S1"/>
    <property type="match status" value="1"/>
</dbReference>
<dbReference type="EC" id="3.1.26.12" evidence="15"/>
<feature type="binding site" evidence="15">
    <location>
        <position position="344"/>
    </location>
    <ligand>
        <name>Mg(2+)</name>
        <dbReference type="ChEBI" id="CHEBI:18420"/>
        <note>catalytic</note>
    </ligand>
</feature>
<feature type="compositionally biased region" description="Basic and acidic residues" evidence="16">
    <location>
        <begin position="880"/>
        <end position="899"/>
    </location>
</feature>
<evidence type="ECO:0000256" key="16">
    <source>
        <dbReference type="SAM" id="MobiDB-lite"/>
    </source>
</evidence>
<keyword evidence="15" id="KW-0862">Zinc</keyword>
<evidence type="ECO:0000256" key="13">
    <source>
        <dbReference type="ARBA" id="ARBA00022884"/>
    </source>
</evidence>
<comment type="subcellular location">
    <subcellularLocation>
        <location evidence="15">Cytoplasm</location>
    </subcellularLocation>
    <subcellularLocation>
        <location evidence="15">Cell inner membrane</location>
        <topology evidence="15">Peripheral membrane protein</topology>
        <orientation evidence="15">Cytoplasmic side</orientation>
    </subcellularLocation>
</comment>
<dbReference type="InterPro" id="IPR003029">
    <property type="entry name" value="S1_domain"/>
</dbReference>
<evidence type="ECO:0000256" key="7">
    <source>
        <dbReference type="ARBA" id="ARBA00022722"/>
    </source>
</evidence>
<evidence type="ECO:0000256" key="6">
    <source>
        <dbReference type="ARBA" id="ARBA00022694"/>
    </source>
</evidence>
<evidence type="ECO:0000256" key="11">
    <source>
        <dbReference type="ARBA" id="ARBA00022801"/>
    </source>
</evidence>
<feature type="compositionally biased region" description="Polar residues" evidence="16">
    <location>
        <begin position="781"/>
        <end position="803"/>
    </location>
</feature>
<dbReference type="PROSITE" id="PS50126">
    <property type="entry name" value="S1"/>
    <property type="match status" value="1"/>
</dbReference>
<evidence type="ECO:0000256" key="3">
    <source>
        <dbReference type="ARBA" id="ARBA00022490"/>
    </source>
</evidence>
<feature type="compositionally biased region" description="Low complexity" evidence="16">
    <location>
        <begin position="569"/>
        <end position="581"/>
    </location>
</feature>
<sequence>MKRMLINATQQEELRVALVDGQNLYDLDIETPQQKKKKANIYKGTITRIEPSLEAAFVDYGAERHGFLPFKEIAEEYYPNGDYDPQLNIQQVLKEGQDVIVQVQKEERGNKGAALTTQITLAGPYVVMMPNNPKSGGISRRIEGDERSDLKETLRNIDIPDGMGLIVRTAGVGKSPEELQWGINYLVKLWDAIQHAAKERAAPILIHQESDIVTLAIRDYLRQDIGEILIDDMDTFHRARDFIQQVMPQHVNKVKPYQDKIPLFTRFQIESQIESAYQREVVLPSGGVIVIDITEALTAIDINSSRSTKGGDIEETAYHTNMEAAVEIARQLRLRDLGGLVVIDFIDMHSSRHQREVENQMRDAVKNDRARVQIGKISRFGLLEMSRQRLRPSIEESTQIVCPRCKGVGVIRGVESLALSILRLIEEEAMKEGTKRITIQIPVDVATFLLNEKRAQIIKTEDRYNLHILIVPNEHMETPQYIIERSRIGEQLGRETSYQTKTFIQPDLPLLEQPEQKKEEPVLKNINLPSMPQPTEQPSQQTAAAASAKTEPGLLSKLWGWLFKDQPEETPSTAAKPATKTARTEEGQDGGRRNNNRRRNGRRRNGADNDSTAAETTAKHETAQTETEKSSEPRRRNRSRNSRGNNQTEQNSVDAPIQERDTPAAQSDIELNDTPKPSVKTSSRPERSERTRRQDTQDNDETDKRAKVEQAETADTKDSAEPRRRRSRYNTRTSLNRRRAPRDAENLSIHDFNALNDDAVNTAKLVATTTVASVAATSLAPETSQASAPSTETTPVEQLNTDNGPADPSPAEMASTAVQAQVEQTAQSTNEVSEASEVASEVASQATSEVAEPSTREATTVTDDAAVISNADSAAANSTDNHEDKPAEVTEKVKQTEQV</sequence>
<keyword evidence="7 15" id="KW-0540">Nuclease</keyword>
<feature type="compositionally biased region" description="Low complexity" evidence="16">
    <location>
        <begin position="529"/>
        <end position="550"/>
    </location>
</feature>
<dbReference type="InterPro" id="IPR019307">
    <property type="entry name" value="RNA-bd_AU-1/RNase_E/G"/>
</dbReference>
<comment type="subunit">
    <text evidence="15">Component of the RNA degradosome, which is a multiprotein complex involved in RNA processing and mRNA degradation. Within the RNA degradosome, RNase E assembles into a homotetramer formed by a dimer of dimers.</text>
</comment>
<keyword evidence="3 15" id="KW-0963">Cytoplasm</keyword>
<dbReference type="InterPro" id="IPR004659">
    <property type="entry name" value="RNase_E/G"/>
</dbReference>
<dbReference type="Pfam" id="PF00575">
    <property type="entry name" value="S1"/>
    <property type="match status" value="1"/>
</dbReference>
<feature type="region of interest" description="Disordered" evidence="16">
    <location>
        <begin position="526"/>
        <end position="550"/>
    </location>
</feature>
<feature type="binding site" evidence="15">
    <location>
        <position position="402"/>
    </location>
    <ligand>
        <name>Zn(2+)</name>
        <dbReference type="ChEBI" id="CHEBI:29105"/>
        <note>ligand shared between dimeric partners</note>
    </ligand>
</feature>
<evidence type="ECO:0000256" key="12">
    <source>
        <dbReference type="ARBA" id="ARBA00022842"/>
    </source>
</evidence>
<dbReference type="FunCoup" id="W0DVK5">
    <property type="interactions" value="200"/>
</dbReference>
<dbReference type="PANTHER" id="PTHR30001">
    <property type="entry name" value="RIBONUCLEASE"/>
    <property type="match status" value="1"/>
</dbReference>
<dbReference type="GO" id="GO:0005737">
    <property type="term" value="C:cytoplasm"/>
    <property type="evidence" value="ECO:0007669"/>
    <property type="project" value="UniProtKB-SubCell"/>
</dbReference>
<evidence type="ECO:0000313" key="19">
    <source>
        <dbReference type="Proteomes" id="UP000005380"/>
    </source>
</evidence>
<keyword evidence="11 15" id="KW-0378">Hydrolase</keyword>
<comment type="cofactor">
    <cofactor evidence="15">
        <name>Zn(2+)</name>
        <dbReference type="ChEBI" id="CHEBI:29105"/>
    </cofactor>
    <text evidence="15">Binds 2 Zn(2+) ions per homotetramer.</text>
</comment>
<dbReference type="PANTHER" id="PTHR30001:SF1">
    <property type="entry name" value="RIBONUCLEASE E_G-LIKE PROTEIN, CHLOROPLASTIC"/>
    <property type="match status" value="1"/>
</dbReference>
<dbReference type="SUPFAM" id="SSF50249">
    <property type="entry name" value="Nucleic acid-binding proteins"/>
    <property type="match status" value="1"/>
</dbReference>
<dbReference type="InterPro" id="IPR048583">
    <property type="entry name" value="RNase_E_G_thioredoxin-like"/>
</dbReference>
<organism evidence="18 19">
    <name type="scientific">Thiomicrospira aerophila AL3</name>
    <dbReference type="NCBI Taxonomy" id="717772"/>
    <lineage>
        <taxon>Bacteria</taxon>
        <taxon>Pseudomonadati</taxon>
        <taxon>Pseudomonadota</taxon>
        <taxon>Gammaproteobacteria</taxon>
        <taxon>Thiotrichales</taxon>
        <taxon>Piscirickettsiaceae</taxon>
        <taxon>Thiomicrospira</taxon>
    </lineage>
</organism>
<dbReference type="STRING" id="717772.THIAE_03125"/>
<keyword evidence="5 15" id="KW-0698">rRNA processing</keyword>
<dbReference type="EMBL" id="CP007030">
    <property type="protein sequence ID" value="AHF00901.1"/>
    <property type="molecule type" value="Genomic_DNA"/>
</dbReference>
<keyword evidence="19" id="KW-1185">Reference proteome</keyword>
<dbReference type="InParanoid" id="W0DVK5"/>
<dbReference type="GO" id="GO:0008995">
    <property type="term" value="F:ribonuclease E activity"/>
    <property type="evidence" value="ECO:0007669"/>
    <property type="project" value="UniProtKB-EC"/>
</dbReference>
<comment type="function">
    <text evidence="15">Endoribonuclease that plays a central role in RNA processing and decay. Required for the maturation of 5S and 16S rRNAs and the majority of tRNAs. Also involved in the degradation of most mRNAs.</text>
</comment>
<dbReference type="GO" id="GO:0000287">
    <property type="term" value="F:magnesium ion binding"/>
    <property type="evidence" value="ECO:0007669"/>
    <property type="project" value="UniProtKB-UniRule"/>
</dbReference>
<comment type="catalytic activity">
    <reaction evidence="15">
        <text>Endonucleolytic cleavage of single-stranded RNA in A- and U-rich regions.</text>
        <dbReference type="EC" id="3.1.26.12"/>
    </reaction>
</comment>
<dbReference type="AlphaFoldDB" id="W0DVK5"/>
<dbReference type="KEGG" id="tao:THIAE_03125"/>
<comment type="similarity">
    <text evidence="1">Belongs to the RNase E/G family. RNase G subfamily.</text>
</comment>
<keyword evidence="8 15" id="KW-0479">Metal-binding</keyword>
<evidence type="ECO:0000313" key="18">
    <source>
        <dbReference type="EMBL" id="AHF00901.1"/>
    </source>
</evidence>
<keyword evidence="9 15" id="KW-0699">rRNA-binding</keyword>
<evidence type="ECO:0000256" key="14">
    <source>
        <dbReference type="ARBA" id="ARBA00023136"/>
    </source>
</evidence>
<keyword evidence="2 15" id="KW-1003">Cell membrane</keyword>
<feature type="region of interest" description="Required for zinc-mediated homotetramerization and catalytic activity" evidence="15">
    <location>
        <begin position="402"/>
        <end position="405"/>
    </location>
</feature>
<dbReference type="GO" id="GO:0006364">
    <property type="term" value="P:rRNA processing"/>
    <property type="evidence" value="ECO:0007669"/>
    <property type="project" value="UniProtKB-UniRule"/>
</dbReference>
<dbReference type="Gene3D" id="2.40.50.140">
    <property type="entry name" value="Nucleic acid-binding proteins"/>
    <property type="match status" value="1"/>
</dbReference>
<keyword evidence="6 15" id="KW-0819">tRNA processing</keyword>
<evidence type="ECO:0000256" key="8">
    <source>
        <dbReference type="ARBA" id="ARBA00022723"/>
    </source>
</evidence>
<evidence type="ECO:0000256" key="2">
    <source>
        <dbReference type="ARBA" id="ARBA00022475"/>
    </source>
</evidence>
<evidence type="ECO:0000256" key="10">
    <source>
        <dbReference type="ARBA" id="ARBA00022759"/>
    </source>
</evidence>
<keyword evidence="13 15" id="KW-0694">RNA-binding</keyword>
<evidence type="ECO:0000256" key="9">
    <source>
        <dbReference type="ARBA" id="ARBA00022730"/>
    </source>
</evidence>
<feature type="compositionally biased region" description="Low complexity" evidence="16">
    <location>
        <begin position="814"/>
        <end position="852"/>
    </location>
</feature>
<feature type="domain" description="S1 motif" evidence="17">
    <location>
        <begin position="39"/>
        <end position="118"/>
    </location>
</feature>
<feature type="region of interest" description="Disordered" evidence="16">
    <location>
        <begin position="778"/>
        <end position="899"/>
    </location>
</feature>
<evidence type="ECO:0000256" key="5">
    <source>
        <dbReference type="ARBA" id="ARBA00022552"/>
    </source>
</evidence>
<dbReference type="GO" id="GO:0019843">
    <property type="term" value="F:rRNA binding"/>
    <property type="evidence" value="ECO:0007669"/>
    <property type="project" value="UniProtKB-KW"/>
</dbReference>
<dbReference type="GO" id="GO:0006402">
    <property type="term" value="P:mRNA catabolic process"/>
    <property type="evidence" value="ECO:0007669"/>
    <property type="project" value="UniProtKB-UniRule"/>
</dbReference>
<dbReference type="Proteomes" id="UP000005380">
    <property type="component" value="Chromosome"/>
</dbReference>
<keyword evidence="14 15" id="KW-0472">Membrane</keyword>
<keyword evidence="10 15" id="KW-0255">Endonuclease</keyword>
<name>W0DVK5_9GAMM</name>
<feature type="compositionally biased region" description="Basic and acidic residues" evidence="16">
    <location>
        <begin position="582"/>
        <end position="592"/>
    </location>
</feature>
<reference evidence="18 19" key="1">
    <citation type="submission" date="2013-12" db="EMBL/GenBank/DDBJ databases">
        <authorList>
            <consortium name="DOE Joint Genome Institute"/>
            <person name="Kappler U."/>
            <person name="Huntemann M."/>
            <person name="Han J."/>
            <person name="Chen A."/>
            <person name="Kyrpides N."/>
            <person name="Mavromatis K."/>
            <person name="Markowitz V."/>
            <person name="Palaniappan K."/>
            <person name="Ivanova N."/>
            <person name="Schaumberg A."/>
            <person name="Pati A."/>
            <person name="Liolios K."/>
            <person name="Nordberg H.P."/>
            <person name="Cantor M.N."/>
            <person name="Hua S.X."/>
            <person name="Woyke T."/>
        </authorList>
    </citation>
    <scope>NUCLEOTIDE SEQUENCE [LARGE SCALE GENOMIC DNA]</scope>
    <source>
        <strain evidence="19">AL2</strain>
    </source>
</reference>
<feature type="compositionally biased region" description="Low complexity" evidence="16">
    <location>
        <begin position="863"/>
        <end position="879"/>
    </location>
</feature>